<reference evidence="2 3" key="1">
    <citation type="journal article" date="2018" name="J. Invertebr. Pathol.">
        <title>New genotyping method for the causative agent of crayfish plague (Aphanomyces astaci) based on whole genome data.</title>
        <authorList>
            <person name="Minardi D."/>
            <person name="Studholme D.J."/>
            <person name="van der Giezen M."/>
            <person name="Pretto T."/>
            <person name="Oidtmann B."/>
        </authorList>
    </citation>
    <scope>NUCLEOTIDE SEQUENCE [LARGE SCALE GENOMIC DNA]</scope>
    <source>
        <strain evidence="2 3">KB13</strain>
    </source>
</reference>
<evidence type="ECO:0000313" key="2">
    <source>
        <dbReference type="EMBL" id="RLN99518.1"/>
    </source>
</evidence>
<organism evidence="2 3">
    <name type="scientific">Aphanomyces astaci</name>
    <name type="common">Crayfish plague agent</name>
    <dbReference type="NCBI Taxonomy" id="112090"/>
    <lineage>
        <taxon>Eukaryota</taxon>
        <taxon>Sar</taxon>
        <taxon>Stramenopiles</taxon>
        <taxon>Oomycota</taxon>
        <taxon>Saprolegniomycetes</taxon>
        <taxon>Saprolegniales</taxon>
        <taxon>Verrucalvaceae</taxon>
        <taxon>Aphanomyces</taxon>
    </lineage>
</organism>
<dbReference type="AlphaFoldDB" id="A0A9X8DLH8"/>
<keyword evidence="1" id="KW-0732">Signal</keyword>
<name>A0A9X8DLH8_APHAT</name>
<gene>
    <name evidence="2" type="ORF">DYB28_001635</name>
</gene>
<evidence type="ECO:0000313" key="3">
    <source>
        <dbReference type="Proteomes" id="UP000275652"/>
    </source>
</evidence>
<comment type="caution">
    <text evidence="2">The sequence shown here is derived from an EMBL/GenBank/DDBJ whole genome shotgun (WGS) entry which is preliminary data.</text>
</comment>
<accession>A0A9X8DLH8</accession>
<sequence>MKFLAALVHAAVAASSQAGADPLALVFDSLAHRDAEGQPIFLSQNLGVQFCSPPVAEGCDTASGSGDIDCPTGLKLECINFTVLTMHLPTNASIWLQDLYPLSKPNTTYSFTVFSNGETLDESPISLEGAKAFTTTNDPNTDVRLAYTYYPGK</sequence>
<feature type="chain" id="PRO_5040863103" evidence="1">
    <location>
        <begin position="19"/>
        <end position="153"/>
    </location>
</feature>
<dbReference type="EMBL" id="QUTI01049478">
    <property type="protein sequence ID" value="RLN99518.1"/>
    <property type="molecule type" value="Genomic_DNA"/>
</dbReference>
<feature type="signal peptide" evidence="1">
    <location>
        <begin position="1"/>
        <end position="18"/>
    </location>
</feature>
<protein>
    <submittedName>
        <fullName evidence="2">Uncharacterized protein</fullName>
    </submittedName>
</protein>
<proteinExistence type="predicted"/>
<dbReference type="Proteomes" id="UP000275652">
    <property type="component" value="Unassembled WGS sequence"/>
</dbReference>
<evidence type="ECO:0000256" key="1">
    <source>
        <dbReference type="SAM" id="SignalP"/>
    </source>
</evidence>